<protein>
    <submittedName>
        <fullName evidence="1">Uncharacterized protein</fullName>
    </submittedName>
</protein>
<proteinExistence type="predicted"/>
<reference evidence="1" key="1">
    <citation type="submission" date="2015-04" db="EMBL/GenBank/DDBJ databases">
        <authorList>
            <person name="Syromyatnikov M.Y."/>
            <person name="Popov V.N."/>
        </authorList>
    </citation>
    <scope>NUCLEOTIDE SEQUENCE</scope>
    <source>
        <strain evidence="1">MO-1</strain>
    </source>
</reference>
<accession>A0A1S7LDG2</accession>
<sequence length="102" mass="10710">MVAVEVLTVMGGSTVIIGEQSLHHFYGLVVVSSFGVFRTGGEVAAAGIAHILILSTFRFSCFSLNRREGSGEGLDPPQSLVLNLSLSSLGRALSTGQNMKTI</sequence>
<gene>
    <name evidence="1" type="ORF">MAGMO_0779</name>
</gene>
<evidence type="ECO:0000313" key="1">
    <source>
        <dbReference type="EMBL" id="CRH04980.1"/>
    </source>
</evidence>
<organism evidence="1">
    <name type="scientific">Magnetococcus massalia (strain MO-1)</name>
    <dbReference type="NCBI Taxonomy" id="451514"/>
    <lineage>
        <taxon>Bacteria</taxon>
        <taxon>Pseudomonadati</taxon>
        <taxon>Pseudomonadota</taxon>
        <taxon>Magnetococcia</taxon>
        <taxon>Magnetococcales</taxon>
        <taxon>Magnetococcaceae</taxon>
        <taxon>Magnetococcus</taxon>
    </lineage>
</organism>
<name>A0A1S7LDG2_MAGMO</name>
<dbReference type="AlphaFoldDB" id="A0A1S7LDG2"/>
<dbReference type="EMBL" id="LO017727">
    <property type="protein sequence ID" value="CRH04980.1"/>
    <property type="molecule type" value="Genomic_DNA"/>
</dbReference>